<name>A0A7J6FIV0_CANSA</name>
<proteinExistence type="predicted"/>
<dbReference type="Proteomes" id="UP000583929">
    <property type="component" value="Unassembled WGS sequence"/>
</dbReference>
<reference evidence="1 2" key="1">
    <citation type="journal article" date="2020" name="bioRxiv">
        <title>Sequence and annotation of 42 cannabis genomes reveals extensive copy number variation in cannabinoid synthesis and pathogen resistance genes.</title>
        <authorList>
            <person name="Mckernan K.J."/>
            <person name="Helbert Y."/>
            <person name="Kane L.T."/>
            <person name="Ebling H."/>
            <person name="Zhang L."/>
            <person name="Liu B."/>
            <person name="Eaton Z."/>
            <person name="Mclaughlin S."/>
            <person name="Kingan S."/>
            <person name="Baybayan P."/>
            <person name="Concepcion G."/>
            <person name="Jordan M."/>
            <person name="Riva A."/>
            <person name="Barbazuk W."/>
            <person name="Harkins T."/>
        </authorList>
    </citation>
    <scope>NUCLEOTIDE SEQUENCE [LARGE SCALE GENOMIC DNA]</scope>
    <source>
        <strain evidence="2">cv. Jamaican Lion 4</strain>
        <tissue evidence="1">Leaf</tissue>
    </source>
</reference>
<gene>
    <name evidence="1" type="ORF">G4B88_013382</name>
</gene>
<sequence>MNNLNLSNGPVEPRPMDKFGYQEDNKCEILNFNSWNFDSKMNENMNKNSFGNGMLVYQKSNATTMGNMTINKHSENNLSHKDSININNNNNSDSAFFSKNLSGSNLSGSSSHKVGSLPIAHALMNTWVPEATSYPLIFMSCIVSRGTIKGIGGCRRRVSLKTAFKYGIFSRSSSVTLLIYSSGMAITKRFNYNVS</sequence>
<comment type="caution">
    <text evidence="1">The sequence shown here is derived from an EMBL/GenBank/DDBJ whole genome shotgun (WGS) entry which is preliminary data.</text>
</comment>
<dbReference type="EMBL" id="JAATIQ010000203">
    <property type="protein sequence ID" value="KAF4370626.1"/>
    <property type="molecule type" value="Genomic_DNA"/>
</dbReference>
<organism evidence="1 2">
    <name type="scientific">Cannabis sativa</name>
    <name type="common">Hemp</name>
    <name type="synonym">Marijuana</name>
    <dbReference type="NCBI Taxonomy" id="3483"/>
    <lineage>
        <taxon>Eukaryota</taxon>
        <taxon>Viridiplantae</taxon>
        <taxon>Streptophyta</taxon>
        <taxon>Embryophyta</taxon>
        <taxon>Tracheophyta</taxon>
        <taxon>Spermatophyta</taxon>
        <taxon>Magnoliopsida</taxon>
        <taxon>eudicotyledons</taxon>
        <taxon>Gunneridae</taxon>
        <taxon>Pentapetalae</taxon>
        <taxon>rosids</taxon>
        <taxon>fabids</taxon>
        <taxon>Rosales</taxon>
        <taxon>Cannabaceae</taxon>
        <taxon>Cannabis</taxon>
    </lineage>
</organism>
<protein>
    <submittedName>
        <fullName evidence="1">Uncharacterized protein</fullName>
    </submittedName>
</protein>
<evidence type="ECO:0000313" key="2">
    <source>
        <dbReference type="Proteomes" id="UP000583929"/>
    </source>
</evidence>
<accession>A0A7J6FIV0</accession>
<evidence type="ECO:0000313" key="1">
    <source>
        <dbReference type="EMBL" id="KAF4370626.1"/>
    </source>
</evidence>
<keyword evidence="2" id="KW-1185">Reference proteome</keyword>
<dbReference type="AlphaFoldDB" id="A0A7J6FIV0"/>